<evidence type="ECO:0000313" key="1">
    <source>
        <dbReference type="EMBL" id="JAD61903.1"/>
    </source>
</evidence>
<sequence>MVAPLHSPCAIPHRPALGPLARVDSCRR</sequence>
<reference evidence="1" key="1">
    <citation type="submission" date="2014-09" db="EMBL/GenBank/DDBJ databases">
        <authorList>
            <person name="Magalhaes I.L.F."/>
            <person name="Oliveira U."/>
            <person name="Santos F.R."/>
            <person name="Vidigal T.H.D.A."/>
            <person name="Brescovit A.D."/>
            <person name="Santos A.J."/>
        </authorList>
    </citation>
    <scope>NUCLEOTIDE SEQUENCE</scope>
    <source>
        <tissue evidence="1">Shoot tissue taken approximately 20 cm above the soil surface</tissue>
    </source>
</reference>
<dbReference type="EMBL" id="GBRH01235992">
    <property type="protein sequence ID" value="JAD61903.1"/>
    <property type="molecule type" value="Transcribed_RNA"/>
</dbReference>
<accession>A0A0A9BIB7</accession>
<dbReference type="AlphaFoldDB" id="A0A0A9BIB7"/>
<reference evidence="1" key="2">
    <citation type="journal article" date="2015" name="Data Brief">
        <title>Shoot transcriptome of the giant reed, Arundo donax.</title>
        <authorList>
            <person name="Barrero R.A."/>
            <person name="Guerrero F.D."/>
            <person name="Moolhuijzen P."/>
            <person name="Goolsby J.A."/>
            <person name="Tidwell J."/>
            <person name="Bellgard S.E."/>
            <person name="Bellgard M.I."/>
        </authorList>
    </citation>
    <scope>NUCLEOTIDE SEQUENCE</scope>
    <source>
        <tissue evidence="1">Shoot tissue taken approximately 20 cm above the soil surface</tissue>
    </source>
</reference>
<name>A0A0A9BIB7_ARUDO</name>
<organism evidence="1">
    <name type="scientific">Arundo donax</name>
    <name type="common">Giant reed</name>
    <name type="synonym">Donax arundinaceus</name>
    <dbReference type="NCBI Taxonomy" id="35708"/>
    <lineage>
        <taxon>Eukaryota</taxon>
        <taxon>Viridiplantae</taxon>
        <taxon>Streptophyta</taxon>
        <taxon>Embryophyta</taxon>
        <taxon>Tracheophyta</taxon>
        <taxon>Spermatophyta</taxon>
        <taxon>Magnoliopsida</taxon>
        <taxon>Liliopsida</taxon>
        <taxon>Poales</taxon>
        <taxon>Poaceae</taxon>
        <taxon>PACMAD clade</taxon>
        <taxon>Arundinoideae</taxon>
        <taxon>Arundineae</taxon>
        <taxon>Arundo</taxon>
    </lineage>
</organism>
<protein>
    <submittedName>
        <fullName evidence="1">Uncharacterized protein</fullName>
    </submittedName>
</protein>
<proteinExistence type="predicted"/>